<dbReference type="EMBL" id="JAPWIJ010000005">
    <property type="protein sequence ID" value="MCZ4519470.1"/>
    <property type="molecule type" value="Genomic_DNA"/>
</dbReference>
<dbReference type="CDD" id="cd24146">
    <property type="entry name" value="nat-AmDH_N_like"/>
    <property type="match status" value="1"/>
</dbReference>
<evidence type="ECO:0000313" key="5">
    <source>
        <dbReference type="Proteomes" id="UP001081071"/>
    </source>
</evidence>
<gene>
    <name evidence="4" type="ORF">O4220_13180</name>
</gene>
<dbReference type="Gene3D" id="3.40.50.720">
    <property type="entry name" value="NAD(P)-binding Rossmann-like Domain"/>
    <property type="match status" value="1"/>
</dbReference>
<comment type="caution">
    <text evidence="4">The sequence shown here is derived from an EMBL/GenBank/DDBJ whole genome shotgun (WGS) entry which is preliminary data.</text>
</comment>
<name>A0ABT4MHE8_9NOCA</name>
<proteinExistence type="predicted"/>
<reference evidence="4" key="1">
    <citation type="submission" date="2022-12" db="EMBL/GenBank/DDBJ databases">
        <authorList>
            <person name="Krivoruchko A.V."/>
            <person name="Elkin A."/>
        </authorList>
    </citation>
    <scope>NUCLEOTIDE SEQUENCE</scope>
    <source>
        <strain evidence="4">IEGM 1391</strain>
    </source>
</reference>
<dbReference type="SUPFAM" id="SSF51735">
    <property type="entry name" value="NAD(P)-binding Rossmann-fold domains"/>
    <property type="match status" value="1"/>
</dbReference>
<protein>
    <recommendedName>
        <fullName evidence="3">Dihydrodipicolinate reductase N-terminal domain-containing protein</fullName>
    </recommendedName>
</protein>
<keyword evidence="2" id="KW-0560">Oxidoreductase</keyword>
<feature type="domain" description="Dihydrodipicolinate reductase N-terminal" evidence="3">
    <location>
        <begin position="6"/>
        <end position="76"/>
    </location>
</feature>
<dbReference type="PROSITE" id="PS51257">
    <property type="entry name" value="PROKAR_LIPOPROTEIN"/>
    <property type="match status" value="1"/>
</dbReference>
<evidence type="ECO:0000313" key="4">
    <source>
        <dbReference type="EMBL" id="MCZ4519470.1"/>
    </source>
</evidence>
<accession>A0ABT4MHE8</accession>
<dbReference type="RefSeq" id="WP_269604836.1">
    <property type="nucleotide sequence ID" value="NZ_JAPWIJ010000005.1"/>
</dbReference>
<evidence type="ECO:0000256" key="2">
    <source>
        <dbReference type="ARBA" id="ARBA00023002"/>
    </source>
</evidence>
<dbReference type="Pfam" id="PF01113">
    <property type="entry name" value="DapB_N"/>
    <property type="match status" value="1"/>
</dbReference>
<keyword evidence="1" id="KW-0521">NADP</keyword>
<organism evidence="4 5">
    <name type="scientific">Rhodococcus ruber</name>
    <dbReference type="NCBI Taxonomy" id="1830"/>
    <lineage>
        <taxon>Bacteria</taxon>
        <taxon>Bacillati</taxon>
        <taxon>Actinomycetota</taxon>
        <taxon>Actinomycetes</taxon>
        <taxon>Mycobacteriales</taxon>
        <taxon>Nocardiaceae</taxon>
        <taxon>Rhodococcus</taxon>
    </lineage>
</organism>
<dbReference type="InterPro" id="IPR036291">
    <property type="entry name" value="NAD(P)-bd_dom_sf"/>
</dbReference>
<dbReference type="InterPro" id="IPR000846">
    <property type="entry name" value="DapB_N"/>
</dbReference>
<dbReference type="Proteomes" id="UP001081071">
    <property type="component" value="Unassembled WGS sequence"/>
</dbReference>
<sequence length="359" mass="38721">MRDPYKIIVWGPGAVGTACLKLLHGRAEFEVVGVLAHSASKEGLDVGTFIGESPSGLKISTDKESVLALDADCVLYCGQPPIDPDGMNADTIALLESGKNVISATAYFYPPYHGEDYARRIEDACIAGGSSLHGTGEQPGFFFERIAVALTGMCTELESVTMEEYVNVSGTSLETMKVFGVGQPLSVAEAPNPFLDNLLMTVFAEELTQVGLALFGKPVEISMQTNYSVADEDLVLKTGTIAKGNVSNLEYIYSATIDGKERLRTVIRWVFSGDDRWIIEVEGKPVSIRADISAYASLVDRSHFRPGDETFLTSYITAMPIIQAISVVCEAAPGFVSPSVFTHHTPDFRDLGTRKSIVG</sequence>
<evidence type="ECO:0000259" key="3">
    <source>
        <dbReference type="Pfam" id="PF01113"/>
    </source>
</evidence>
<evidence type="ECO:0000256" key="1">
    <source>
        <dbReference type="ARBA" id="ARBA00022857"/>
    </source>
</evidence>
<keyword evidence="5" id="KW-1185">Reference proteome</keyword>